<sequence>MLGYALPTILMFLPWREPSTIQNFESLWQPSPMFVPLICSILGYCFAKRRGLKQTSPKAKEPFPDVPYLKQLYVVAGALGVVLHVSSLARILSSPTLSLTSVFWPDFTAQPKPFGEGLRTIFLADFWGFHVATYAWLCMAAWDLRRMGRTTVDMGEAAALIPLGSLVIGPGATMTAVWYWRENSLAKTSFAKGLT</sequence>
<keyword evidence="1" id="KW-1133">Transmembrane helix</keyword>
<gene>
    <name evidence="2" type="ORF">PV04_01777</name>
</gene>
<dbReference type="AlphaFoldDB" id="A0A0D2GMS1"/>
<accession>A0A0D2GMS1</accession>
<protein>
    <submittedName>
        <fullName evidence="2">Uncharacterized protein</fullName>
    </submittedName>
</protein>
<reference evidence="2 3" key="1">
    <citation type="submission" date="2015-01" db="EMBL/GenBank/DDBJ databases">
        <title>The Genome Sequence of Capronia semiimmersa CBS27337.</title>
        <authorList>
            <consortium name="The Broad Institute Genomics Platform"/>
            <person name="Cuomo C."/>
            <person name="de Hoog S."/>
            <person name="Gorbushina A."/>
            <person name="Stielow B."/>
            <person name="Teixiera M."/>
            <person name="Abouelleil A."/>
            <person name="Chapman S.B."/>
            <person name="Priest M."/>
            <person name="Young S.K."/>
            <person name="Wortman J."/>
            <person name="Nusbaum C."/>
            <person name="Birren B."/>
        </authorList>
    </citation>
    <scope>NUCLEOTIDE SEQUENCE [LARGE SCALE GENOMIC DNA]</scope>
    <source>
        <strain evidence="2 3">CBS 27337</strain>
    </source>
</reference>
<dbReference type="HOGENOM" id="CLU_100284_0_0_1"/>
<evidence type="ECO:0000313" key="2">
    <source>
        <dbReference type="EMBL" id="KIW73679.1"/>
    </source>
</evidence>
<keyword evidence="1" id="KW-0812">Transmembrane</keyword>
<proteinExistence type="predicted"/>
<feature type="transmembrane region" description="Helical" evidence="1">
    <location>
        <begin position="28"/>
        <end position="47"/>
    </location>
</feature>
<dbReference type="Proteomes" id="UP000054266">
    <property type="component" value="Unassembled WGS sequence"/>
</dbReference>
<dbReference type="EMBL" id="KN846956">
    <property type="protein sequence ID" value="KIW73679.1"/>
    <property type="molecule type" value="Genomic_DNA"/>
</dbReference>
<evidence type="ECO:0000256" key="1">
    <source>
        <dbReference type="SAM" id="Phobius"/>
    </source>
</evidence>
<organism evidence="2 3">
    <name type="scientific">Phialophora macrospora</name>
    <dbReference type="NCBI Taxonomy" id="1851006"/>
    <lineage>
        <taxon>Eukaryota</taxon>
        <taxon>Fungi</taxon>
        <taxon>Dikarya</taxon>
        <taxon>Ascomycota</taxon>
        <taxon>Pezizomycotina</taxon>
        <taxon>Eurotiomycetes</taxon>
        <taxon>Chaetothyriomycetidae</taxon>
        <taxon>Chaetothyriales</taxon>
        <taxon>Herpotrichiellaceae</taxon>
        <taxon>Phialophora</taxon>
    </lineage>
</organism>
<evidence type="ECO:0000313" key="3">
    <source>
        <dbReference type="Proteomes" id="UP000054266"/>
    </source>
</evidence>
<keyword evidence="1" id="KW-0472">Membrane</keyword>
<keyword evidence="3" id="KW-1185">Reference proteome</keyword>
<feature type="transmembrane region" description="Helical" evidence="1">
    <location>
        <begin position="68"/>
        <end position="92"/>
    </location>
</feature>
<feature type="transmembrane region" description="Helical" evidence="1">
    <location>
        <begin position="126"/>
        <end position="145"/>
    </location>
</feature>
<name>A0A0D2GMS1_9EURO</name>
<dbReference type="STRING" id="5601.A0A0D2GMS1"/>
<feature type="transmembrane region" description="Helical" evidence="1">
    <location>
        <begin position="157"/>
        <end position="180"/>
    </location>
</feature>